<protein>
    <submittedName>
        <fullName evidence="1">Uncharacterized protein</fullName>
    </submittedName>
</protein>
<keyword evidence="2" id="KW-1185">Reference proteome</keyword>
<gene>
    <name evidence="1" type="ORF">MGAL_10B031749</name>
</gene>
<proteinExistence type="predicted"/>
<dbReference type="EMBL" id="UYJE01000138">
    <property type="protein sequence ID" value="VDH90484.1"/>
    <property type="molecule type" value="Genomic_DNA"/>
</dbReference>
<comment type="caution">
    <text evidence="1">The sequence shown here is derived from an EMBL/GenBank/DDBJ whole genome shotgun (WGS) entry which is preliminary data.</text>
</comment>
<accession>A0A8B6BGQ4</accession>
<organism evidence="1 2">
    <name type="scientific">Mytilus galloprovincialis</name>
    <name type="common">Mediterranean mussel</name>
    <dbReference type="NCBI Taxonomy" id="29158"/>
    <lineage>
        <taxon>Eukaryota</taxon>
        <taxon>Metazoa</taxon>
        <taxon>Spiralia</taxon>
        <taxon>Lophotrochozoa</taxon>
        <taxon>Mollusca</taxon>
        <taxon>Bivalvia</taxon>
        <taxon>Autobranchia</taxon>
        <taxon>Pteriomorphia</taxon>
        <taxon>Mytilida</taxon>
        <taxon>Mytiloidea</taxon>
        <taxon>Mytilidae</taxon>
        <taxon>Mytilinae</taxon>
        <taxon>Mytilus</taxon>
    </lineage>
</organism>
<dbReference type="OrthoDB" id="6136944at2759"/>
<dbReference type="Proteomes" id="UP000596742">
    <property type="component" value="Unassembled WGS sequence"/>
</dbReference>
<evidence type="ECO:0000313" key="1">
    <source>
        <dbReference type="EMBL" id="VDH90484.1"/>
    </source>
</evidence>
<dbReference type="AlphaFoldDB" id="A0A8B6BGQ4"/>
<reference evidence="1" key="1">
    <citation type="submission" date="2018-11" db="EMBL/GenBank/DDBJ databases">
        <authorList>
            <person name="Alioto T."/>
            <person name="Alioto T."/>
        </authorList>
    </citation>
    <scope>NUCLEOTIDE SEQUENCE</scope>
</reference>
<evidence type="ECO:0000313" key="2">
    <source>
        <dbReference type="Proteomes" id="UP000596742"/>
    </source>
</evidence>
<sequence>MGVPVIGQIILESYINKESLRKSENVGQFLNLKLRKLYSLFDSLLNLTNKNYIGLLQDVNSQELAMNYQSINTVFSVTSFSGATLSLHESEQRMKEKANSDFCYFNTYLRKYEMLYETAAGMEKVKVSLRDCIIIVMMDNLVRLKYHKDPEPGESRSMQICTLPITIKGIPKDAKEIEKWHDHTICDGTNTCKCKEDLQLQKTDFENEVLCLNAEEKSVLTRCHQLFRHEYIFDDINILGSMDSESR</sequence>
<name>A0A8B6BGQ4_MYTGA</name>